<proteinExistence type="predicted"/>
<sequence length="78" mass="8715">MNVGVSRVIGYVIAFQTGPCGAGDNFTRLRLNIAKANLLVLFVQRQMGMFASGDLAQRLPRFNCNMTVGFWCQCQNHF</sequence>
<dbReference type="AlphaFoldDB" id="A0AB38F0Q6"/>
<name>A0AB38F0Q6_ECOLX</name>
<organism evidence="1 2">
    <name type="scientific">Escherichia coli</name>
    <dbReference type="NCBI Taxonomy" id="562"/>
    <lineage>
        <taxon>Bacteria</taxon>
        <taxon>Pseudomonadati</taxon>
        <taxon>Pseudomonadota</taxon>
        <taxon>Gammaproteobacteria</taxon>
        <taxon>Enterobacterales</taxon>
        <taxon>Enterobacteriaceae</taxon>
        <taxon>Escherichia</taxon>
    </lineage>
</organism>
<dbReference type="Proteomes" id="UP000250385">
    <property type="component" value="Unassembled WGS sequence"/>
</dbReference>
<evidence type="ECO:0000313" key="2">
    <source>
        <dbReference type="Proteomes" id="UP000250385"/>
    </source>
</evidence>
<reference evidence="1 2" key="1">
    <citation type="submission" date="2018-06" db="EMBL/GenBank/DDBJ databases">
        <authorList>
            <consortium name="Pathogen Informatics"/>
            <person name="Doyle S."/>
        </authorList>
    </citation>
    <scope>NUCLEOTIDE SEQUENCE [LARGE SCALE GENOMIC DNA]</scope>
    <source>
        <strain evidence="1 2">NCTC10279</strain>
    </source>
</reference>
<gene>
    <name evidence="1" type="ORF">NCTC10279_03593</name>
</gene>
<accession>A0AB38F0Q6</accession>
<comment type="caution">
    <text evidence="1">The sequence shown here is derived from an EMBL/GenBank/DDBJ whole genome shotgun (WGS) entry which is preliminary data.</text>
</comment>
<protein>
    <submittedName>
        <fullName evidence="1">Uncharacterized protein</fullName>
    </submittedName>
</protein>
<dbReference type="EMBL" id="UASG01000015">
    <property type="protein sequence ID" value="SPX31205.1"/>
    <property type="molecule type" value="Genomic_DNA"/>
</dbReference>
<evidence type="ECO:0000313" key="1">
    <source>
        <dbReference type="EMBL" id="SPX31205.1"/>
    </source>
</evidence>